<sequence length="96" mass="11050">MNYTKEKILLKAKKVLKDLNPAYFNEGNISSVVYNEKDEVARPAGKIINTWVVIINEPVFDSLDFLVFSDITGEPLYIQSKHSIHEIKKNNNGNYY</sequence>
<dbReference type="OrthoDB" id="1367097at2"/>
<organism evidence="1 2">
    <name type="scientific">Chryseobacterium ureilyticum</name>
    <dbReference type="NCBI Taxonomy" id="373668"/>
    <lineage>
        <taxon>Bacteria</taxon>
        <taxon>Pseudomonadati</taxon>
        <taxon>Bacteroidota</taxon>
        <taxon>Flavobacteriia</taxon>
        <taxon>Flavobacteriales</taxon>
        <taxon>Weeksellaceae</taxon>
        <taxon>Chryseobacterium group</taxon>
        <taxon>Chryseobacterium</taxon>
    </lineage>
</organism>
<dbReference type="RefSeq" id="WP_076552043.1">
    <property type="nucleotide sequence ID" value="NZ_FTOL01000003.1"/>
</dbReference>
<dbReference type="Proteomes" id="UP000186744">
    <property type="component" value="Unassembled WGS sequence"/>
</dbReference>
<proteinExistence type="predicted"/>
<keyword evidence="2" id="KW-1185">Reference proteome</keyword>
<name>A0A1N7N9R0_9FLAO</name>
<protein>
    <submittedName>
        <fullName evidence="1">Uncharacterized protein</fullName>
    </submittedName>
</protein>
<evidence type="ECO:0000313" key="1">
    <source>
        <dbReference type="EMBL" id="SIS94939.1"/>
    </source>
</evidence>
<gene>
    <name evidence="1" type="ORF">SAMN05421786_103323</name>
</gene>
<dbReference type="AlphaFoldDB" id="A0A1N7N9R0"/>
<dbReference type="EMBL" id="FTOL01000003">
    <property type="protein sequence ID" value="SIS94939.1"/>
    <property type="molecule type" value="Genomic_DNA"/>
</dbReference>
<reference evidence="2" key="1">
    <citation type="submission" date="2017-01" db="EMBL/GenBank/DDBJ databases">
        <authorList>
            <person name="Varghese N."/>
            <person name="Submissions S."/>
        </authorList>
    </citation>
    <scope>NUCLEOTIDE SEQUENCE [LARGE SCALE GENOMIC DNA]</scope>
    <source>
        <strain evidence="2">DSM 18017</strain>
    </source>
</reference>
<evidence type="ECO:0000313" key="2">
    <source>
        <dbReference type="Proteomes" id="UP000186744"/>
    </source>
</evidence>
<accession>A0A1N7N9R0</accession>
<dbReference type="STRING" id="373668.SAMN05421786_103323"/>